<evidence type="ECO:0000256" key="1">
    <source>
        <dbReference type="ARBA" id="ARBA00022630"/>
    </source>
</evidence>
<keyword evidence="2" id="KW-0288">FMN</keyword>
<dbReference type="Pfam" id="PF00296">
    <property type="entry name" value="Bac_luciferase"/>
    <property type="match status" value="1"/>
</dbReference>
<dbReference type="InterPro" id="IPR036661">
    <property type="entry name" value="Luciferase-like_sf"/>
</dbReference>
<dbReference type="InterPro" id="IPR019921">
    <property type="entry name" value="Lucif-like_OxRdtase_Rv2161c"/>
</dbReference>
<dbReference type="EMBL" id="VJZA01000026">
    <property type="protein sequence ID" value="TVT21434.1"/>
    <property type="molecule type" value="Genomic_DNA"/>
</dbReference>
<proteinExistence type="predicted"/>
<sequence length="280" mass="30353">MRFGLNIVPVRPAELGELAVRAEELGFESLWSGEHVLTPVELGDGYPSGPKPPFAPDSRFTEPFATLSFLASVTQRVRLGTGVLILPLHPVVPLARAIATVDVFSGGRLSLGLGAGWMREEFAAVGQGFTDRGRRMDEMLTVLDLLFGQDRPSFEGKFHQLPPMGFEPKPVQRPHPPFLIGGSSAAALRRAARVGDGWYGSQDPPDKLAPVIAQLHRLRAGYGRDGLFEITALLGWGQEFDADLVRAYADAGVHRLVVTPWARSREAPAGIDRFARAAGI</sequence>
<keyword evidence="3 6" id="KW-0560">Oxidoreductase</keyword>
<evidence type="ECO:0000313" key="6">
    <source>
        <dbReference type="EMBL" id="TVT21434.1"/>
    </source>
</evidence>
<keyword evidence="7" id="KW-1185">Reference proteome</keyword>
<dbReference type="OrthoDB" id="4074025at2"/>
<dbReference type="RefSeq" id="WP_144639382.1">
    <property type="nucleotide sequence ID" value="NZ_BNAX01000008.1"/>
</dbReference>
<organism evidence="6 7">
    <name type="scientific">Amycolatopsis acidiphila</name>
    <dbReference type="NCBI Taxonomy" id="715473"/>
    <lineage>
        <taxon>Bacteria</taxon>
        <taxon>Bacillati</taxon>
        <taxon>Actinomycetota</taxon>
        <taxon>Actinomycetes</taxon>
        <taxon>Pseudonocardiales</taxon>
        <taxon>Pseudonocardiaceae</taxon>
        <taxon>Amycolatopsis</taxon>
    </lineage>
</organism>
<dbReference type="Gene3D" id="3.20.20.30">
    <property type="entry name" value="Luciferase-like domain"/>
    <property type="match status" value="1"/>
</dbReference>
<dbReference type="GO" id="GO:0046306">
    <property type="term" value="P:alkanesulfonate catabolic process"/>
    <property type="evidence" value="ECO:0007669"/>
    <property type="project" value="TreeGrafter"/>
</dbReference>
<evidence type="ECO:0000313" key="7">
    <source>
        <dbReference type="Proteomes" id="UP000318578"/>
    </source>
</evidence>
<dbReference type="PANTHER" id="PTHR42847:SF4">
    <property type="entry name" value="ALKANESULFONATE MONOOXYGENASE-RELATED"/>
    <property type="match status" value="1"/>
</dbReference>
<name>A0A558AB24_9PSEU</name>
<dbReference type="InterPro" id="IPR050172">
    <property type="entry name" value="SsuD_RutA_monooxygenase"/>
</dbReference>
<evidence type="ECO:0000259" key="5">
    <source>
        <dbReference type="Pfam" id="PF00296"/>
    </source>
</evidence>
<comment type="caution">
    <text evidence="6">The sequence shown here is derived from an EMBL/GenBank/DDBJ whole genome shotgun (WGS) entry which is preliminary data.</text>
</comment>
<dbReference type="SUPFAM" id="SSF51679">
    <property type="entry name" value="Bacterial luciferase-like"/>
    <property type="match status" value="1"/>
</dbReference>
<dbReference type="Proteomes" id="UP000318578">
    <property type="component" value="Unassembled WGS sequence"/>
</dbReference>
<dbReference type="PANTHER" id="PTHR42847">
    <property type="entry name" value="ALKANESULFONATE MONOOXYGENASE"/>
    <property type="match status" value="1"/>
</dbReference>
<feature type="domain" description="Luciferase-like" evidence="5">
    <location>
        <begin position="11"/>
        <end position="226"/>
    </location>
</feature>
<dbReference type="EC" id="1.-.-.-" evidence="6"/>
<gene>
    <name evidence="6" type="ORF">FNH06_16750</name>
</gene>
<accession>A0A558AB24</accession>
<protein>
    <submittedName>
        <fullName evidence="6">TIGR03619 family F420-dependent LLM class oxidoreductase</fullName>
        <ecNumber evidence="6">1.-.-.-</ecNumber>
    </submittedName>
</protein>
<evidence type="ECO:0000256" key="4">
    <source>
        <dbReference type="ARBA" id="ARBA00023033"/>
    </source>
</evidence>
<reference evidence="6 7" key="1">
    <citation type="submission" date="2019-07" db="EMBL/GenBank/DDBJ databases">
        <title>New species of Amycolatopsis and Streptomyces.</title>
        <authorList>
            <person name="Duangmal K."/>
            <person name="Teo W.F.A."/>
            <person name="Lipun K."/>
        </authorList>
    </citation>
    <scope>NUCLEOTIDE SEQUENCE [LARGE SCALE GENOMIC DNA]</scope>
    <source>
        <strain evidence="6 7">JCM 30562</strain>
    </source>
</reference>
<keyword evidence="1" id="KW-0285">Flavoprotein</keyword>
<evidence type="ECO:0000256" key="2">
    <source>
        <dbReference type="ARBA" id="ARBA00022643"/>
    </source>
</evidence>
<dbReference type="NCBIfam" id="TIGR03619">
    <property type="entry name" value="F420_Rv2161c"/>
    <property type="match status" value="1"/>
</dbReference>
<dbReference type="GO" id="GO:0008726">
    <property type="term" value="F:alkanesulfonate monooxygenase activity"/>
    <property type="evidence" value="ECO:0007669"/>
    <property type="project" value="TreeGrafter"/>
</dbReference>
<evidence type="ECO:0000256" key="3">
    <source>
        <dbReference type="ARBA" id="ARBA00023002"/>
    </source>
</evidence>
<dbReference type="AlphaFoldDB" id="A0A558AB24"/>
<dbReference type="InterPro" id="IPR011251">
    <property type="entry name" value="Luciferase-like_dom"/>
</dbReference>
<keyword evidence="4" id="KW-0503">Monooxygenase</keyword>